<dbReference type="SUPFAM" id="SSF53732">
    <property type="entry name" value="Aconitase iron-sulfur domain"/>
    <property type="match status" value="1"/>
</dbReference>
<comment type="cofactor">
    <cofactor evidence="1">
        <name>[4Fe-4S] cluster</name>
        <dbReference type="ChEBI" id="CHEBI:49883"/>
    </cofactor>
</comment>
<dbReference type="Pfam" id="PF00694">
    <property type="entry name" value="Aconitase_C"/>
    <property type="match status" value="1"/>
</dbReference>
<dbReference type="OrthoDB" id="2279155at2759"/>
<keyword evidence="10" id="KW-0694">RNA-binding</keyword>
<dbReference type="CDD" id="cd01580">
    <property type="entry name" value="AcnA_IRP_Swivel"/>
    <property type="match status" value="1"/>
</dbReference>
<dbReference type="PRINTS" id="PR00415">
    <property type="entry name" value="ACONITASE"/>
</dbReference>
<dbReference type="GO" id="GO:0051539">
    <property type="term" value="F:4 iron, 4 sulfur cluster binding"/>
    <property type="evidence" value="ECO:0007669"/>
    <property type="project" value="UniProtKB-KW"/>
</dbReference>
<dbReference type="FunFam" id="3.30.499.10:FF:000011">
    <property type="entry name" value="Iron-responsive element binding protein 2"/>
    <property type="match status" value="1"/>
</dbReference>
<proteinExistence type="inferred from homology"/>
<dbReference type="Proteomes" id="UP000527355">
    <property type="component" value="Unassembled WGS sequence"/>
</dbReference>
<dbReference type="SUPFAM" id="SSF52016">
    <property type="entry name" value="LeuD/IlvD-like"/>
    <property type="match status" value="1"/>
</dbReference>
<dbReference type="EMBL" id="JABWUV010000022">
    <property type="protein sequence ID" value="KAF6279132.1"/>
    <property type="molecule type" value="Genomic_DNA"/>
</dbReference>
<evidence type="ECO:0000313" key="17">
    <source>
        <dbReference type="Proteomes" id="UP000527355"/>
    </source>
</evidence>
<dbReference type="PANTHER" id="PTHR11670">
    <property type="entry name" value="ACONITASE/IRON-RESPONSIVE ELEMENT FAMILY MEMBER"/>
    <property type="match status" value="1"/>
</dbReference>
<protein>
    <recommendedName>
        <fullName evidence="5">Iron-responsive element-binding protein 2</fullName>
    </recommendedName>
</protein>
<dbReference type="PROSITE" id="PS01244">
    <property type="entry name" value="ACONITASE_2"/>
    <property type="match status" value="1"/>
</dbReference>
<evidence type="ECO:0000259" key="14">
    <source>
        <dbReference type="Pfam" id="PF00330"/>
    </source>
</evidence>
<keyword evidence="17" id="KW-1185">Reference proteome</keyword>
<dbReference type="FunFam" id="3.30.499.10:FF:000005">
    <property type="entry name" value="cytoplasmic aconitate hydratase"/>
    <property type="match status" value="1"/>
</dbReference>
<dbReference type="GO" id="GO:0046872">
    <property type="term" value="F:metal ion binding"/>
    <property type="evidence" value="ECO:0007669"/>
    <property type="project" value="UniProtKB-KW"/>
</dbReference>
<dbReference type="InterPro" id="IPR000573">
    <property type="entry name" value="AconitaseA/IPMdHydase_ssu_swvl"/>
</dbReference>
<dbReference type="AlphaFoldDB" id="A0A7J7RSF6"/>
<keyword evidence="7 13" id="KW-0963">Cytoplasm</keyword>
<evidence type="ECO:0000259" key="15">
    <source>
        <dbReference type="Pfam" id="PF00694"/>
    </source>
</evidence>
<dbReference type="InterPro" id="IPR001030">
    <property type="entry name" value="Acoase/IPM_deHydtase_lsu_aba"/>
</dbReference>
<comment type="similarity">
    <text evidence="4 13">Belongs to the aconitase/IPM isomerase family.</text>
</comment>
<sequence>MDAPSAGYTFEYLIETLNDSSRKKFFNVPKLGGAKYDVLPYSIRVLLEAAVRNCDGFLLKKEDVLNILDWRAKQSHVEVPFFPARVLLQDFTGIPAMVDLAAMREAVKTLGGDPKKVHPACPTDLTVDHSLQIDFSKCAIQNAPNPGGGDLPKAAKLSPLKAPPRRLPCRGPAACRGPCDPGEPGLGRGAGRPSTQIENTPLLCPFHLQPVPEPETVLKNQEVEFGRNRERLQFFKWCSRVFRNVALIPPGTGMAHQVSLEYLSRVVFEEEALLFPDSVVGTDSHITMVNGLGILGWGVGGIETEAVMLGLPVSLTLPEVVGCELTGSSNPFVTSIDVVLGITKHLRQAGVAGKFVEFFGSGVSQLSIVDRTTIANMCPEYGATLSFFPVDNVTLKHLEHTGFDKAKLESMETYLKAVRLFRSDQSDSGEPEYSQVIRINLNSIVATVSGPKRPQDRVAVTEMKSDFRACLSEKVGFRGFQVAAEKQSDTISLHYEGSDYRLSHGAVVVAAVTSCTNNCNPSVMLAAGLLAKKAVEAGLRVQPYIRTSLAPGSGMVTHYLSSSGVLPYLRTLGFEVVGYGCSTCVGNTGPLSEAVLSAVKQGDLVTCGVLSGNKNFEGRLCDCVRATYLASPPLVVAYAIAGTVNIDFQTEPLGTDPAGKDVYLQDIWPSREEVQRVEEERVLCSVFKALTEKMETGDKRWNSLDAPDSILFPWDSKSTYIRCPSFFDKLTKEPAAPQPIENAHVLLHLGDAVTTDHISPAGSISRSSAAAKYLTNRGLTPREFNSYGARRGNDAVMTRGTFANIKLLNKFIGKPAPKTIHFPSGQTLDVFEAAELYQKEGIPLIILAGKKYGSGSSRDWAAKGPYLLGVRAVLAESYEKIHKDHLVGIGIAPLQFLPGENAETLGLTGRETFSLAFPEELSPGITLTMKTSTGKAFRVIALFENDVEITLYQHGGLLNFVARKFS</sequence>
<dbReference type="NCBIfam" id="NF009520">
    <property type="entry name" value="PRK12881.1"/>
    <property type="match status" value="1"/>
</dbReference>
<dbReference type="Gene3D" id="3.20.19.10">
    <property type="entry name" value="Aconitase, domain 4"/>
    <property type="match status" value="1"/>
</dbReference>
<keyword evidence="8" id="KW-0479">Metal-binding</keyword>
<dbReference type="InterPro" id="IPR018136">
    <property type="entry name" value="Aconitase_4Fe-4S_BS"/>
</dbReference>
<name>A0A7J7RSF6_MYOMY</name>
<keyword evidence="9" id="KW-0832">Ubl conjugation</keyword>
<evidence type="ECO:0000256" key="12">
    <source>
        <dbReference type="ARBA" id="ARBA00023014"/>
    </source>
</evidence>
<comment type="function">
    <text evidence="2">RNA-binding protein that binds to iron-responsive elements (IRES), which are stem-loop structures found in the 5'-UTR of ferritin, and delta aminolevulinic acid synthase mRNAs, and in the 3'-UTR of transferrin receptor mRNA. Binding to the IRE element in ferritin results in the repression of its mRNA translation. Binding of the protein to the transferrin receptor mRNA inhibits the degradation of this otherwise rapidly degraded mRNA.</text>
</comment>
<evidence type="ECO:0000256" key="13">
    <source>
        <dbReference type="RuleBase" id="RU361275"/>
    </source>
</evidence>
<dbReference type="Pfam" id="PF00330">
    <property type="entry name" value="Aconitase"/>
    <property type="match status" value="2"/>
</dbReference>
<dbReference type="VEuPathDB" id="HostDB:GeneID_118679029"/>
<dbReference type="GO" id="GO:0005737">
    <property type="term" value="C:cytoplasm"/>
    <property type="evidence" value="ECO:0007669"/>
    <property type="project" value="UniProtKB-SubCell"/>
</dbReference>
<dbReference type="PROSITE" id="PS00450">
    <property type="entry name" value="ACONITASE_1"/>
    <property type="match status" value="1"/>
</dbReference>
<evidence type="ECO:0000256" key="8">
    <source>
        <dbReference type="ARBA" id="ARBA00022723"/>
    </source>
</evidence>
<dbReference type="GO" id="GO:0017148">
    <property type="term" value="P:negative regulation of translation"/>
    <property type="evidence" value="ECO:0007669"/>
    <property type="project" value="UniProtKB-ARBA"/>
</dbReference>
<evidence type="ECO:0000256" key="11">
    <source>
        <dbReference type="ARBA" id="ARBA00023004"/>
    </source>
</evidence>
<evidence type="ECO:0000256" key="4">
    <source>
        <dbReference type="ARBA" id="ARBA00007185"/>
    </source>
</evidence>
<dbReference type="NCBIfam" id="TIGR01341">
    <property type="entry name" value="aconitase_1"/>
    <property type="match status" value="1"/>
</dbReference>
<organism evidence="16 17">
    <name type="scientific">Myotis myotis</name>
    <name type="common">Greater mouse-eared bat</name>
    <name type="synonym">Vespertilio myotis</name>
    <dbReference type="NCBI Taxonomy" id="51298"/>
    <lineage>
        <taxon>Eukaryota</taxon>
        <taxon>Metazoa</taxon>
        <taxon>Chordata</taxon>
        <taxon>Craniata</taxon>
        <taxon>Vertebrata</taxon>
        <taxon>Euteleostomi</taxon>
        <taxon>Mammalia</taxon>
        <taxon>Eutheria</taxon>
        <taxon>Laurasiatheria</taxon>
        <taxon>Chiroptera</taxon>
        <taxon>Yangochiroptera</taxon>
        <taxon>Vespertilionidae</taxon>
        <taxon>Myotis</taxon>
    </lineage>
</organism>
<dbReference type="CDD" id="cd01586">
    <property type="entry name" value="AcnA_IRP"/>
    <property type="match status" value="1"/>
</dbReference>
<evidence type="ECO:0000256" key="5">
    <source>
        <dbReference type="ARBA" id="ARBA00015385"/>
    </source>
</evidence>
<dbReference type="GO" id="GO:0030350">
    <property type="term" value="F:iron-responsive element binding"/>
    <property type="evidence" value="ECO:0007669"/>
    <property type="project" value="UniProtKB-ARBA"/>
</dbReference>
<accession>A0A7J7RSF6</accession>
<keyword evidence="12 13" id="KW-0411">Iron-sulfur</keyword>
<dbReference type="Gene3D" id="6.10.190.10">
    <property type="match status" value="1"/>
</dbReference>
<dbReference type="NCBIfam" id="NF006757">
    <property type="entry name" value="PRK09277.1"/>
    <property type="match status" value="1"/>
</dbReference>
<comment type="caution">
    <text evidence="16">The sequence shown here is derived from an EMBL/GenBank/DDBJ whole genome shotgun (WGS) entry which is preliminary data.</text>
</comment>
<dbReference type="Gene3D" id="3.30.499.10">
    <property type="entry name" value="Aconitase, domain 3"/>
    <property type="match status" value="3"/>
</dbReference>
<dbReference type="InterPro" id="IPR036008">
    <property type="entry name" value="Aconitase_4Fe-4S_dom"/>
</dbReference>
<evidence type="ECO:0000256" key="7">
    <source>
        <dbReference type="ARBA" id="ARBA00022490"/>
    </source>
</evidence>
<evidence type="ECO:0000256" key="2">
    <source>
        <dbReference type="ARBA" id="ARBA00003938"/>
    </source>
</evidence>
<evidence type="ECO:0000256" key="6">
    <source>
        <dbReference type="ARBA" id="ARBA00022485"/>
    </source>
</evidence>
<dbReference type="FunFam" id="3.30.499.10:FF:000012">
    <property type="entry name" value="Iron-responsive element binding protein 2"/>
    <property type="match status" value="1"/>
</dbReference>
<dbReference type="InterPro" id="IPR015931">
    <property type="entry name" value="Acnase/IPM_dHydase_lsu_aba_1/3"/>
</dbReference>
<feature type="domain" description="Aconitase/3-isopropylmalate dehydratase large subunit alpha/beta/alpha" evidence="14">
    <location>
        <begin position="215"/>
        <end position="642"/>
    </location>
</feature>
<evidence type="ECO:0000313" key="16">
    <source>
        <dbReference type="EMBL" id="KAF6279132.1"/>
    </source>
</evidence>
<keyword evidence="11 13" id="KW-0408">Iron</keyword>
<gene>
    <name evidence="16" type="ORF">mMyoMyo1_006935</name>
</gene>
<evidence type="ECO:0000256" key="3">
    <source>
        <dbReference type="ARBA" id="ARBA00004496"/>
    </source>
</evidence>
<feature type="domain" description="Aconitase/3-isopropylmalate dehydratase large subunit alpha/beta/alpha" evidence="14">
    <location>
        <begin position="73"/>
        <end position="132"/>
    </location>
</feature>
<dbReference type="InterPro" id="IPR015928">
    <property type="entry name" value="Aconitase/3IPM_dehydase_swvl"/>
</dbReference>
<evidence type="ECO:0000256" key="10">
    <source>
        <dbReference type="ARBA" id="ARBA00022884"/>
    </source>
</evidence>
<dbReference type="FunFam" id="3.20.19.10:FF:000005">
    <property type="entry name" value="Iron-responsive element-binding protein 2"/>
    <property type="match status" value="1"/>
</dbReference>
<evidence type="ECO:0000256" key="1">
    <source>
        <dbReference type="ARBA" id="ARBA00001966"/>
    </source>
</evidence>
<evidence type="ECO:0000256" key="9">
    <source>
        <dbReference type="ARBA" id="ARBA00022843"/>
    </source>
</evidence>
<dbReference type="InterPro" id="IPR044137">
    <property type="entry name" value="AcnA_IRP_Swivel"/>
</dbReference>
<reference evidence="16 17" key="1">
    <citation type="journal article" date="2020" name="Nature">
        <title>Six reference-quality genomes reveal evolution of bat adaptations.</title>
        <authorList>
            <person name="Jebb D."/>
            <person name="Huang Z."/>
            <person name="Pippel M."/>
            <person name="Hughes G.M."/>
            <person name="Lavrichenko K."/>
            <person name="Devanna P."/>
            <person name="Winkler S."/>
            <person name="Jermiin L.S."/>
            <person name="Skirmuntt E.C."/>
            <person name="Katzourakis A."/>
            <person name="Burkitt-Gray L."/>
            <person name="Ray D.A."/>
            <person name="Sullivan K.A.M."/>
            <person name="Roscito J.G."/>
            <person name="Kirilenko B.M."/>
            <person name="Davalos L.M."/>
            <person name="Corthals A.P."/>
            <person name="Power M.L."/>
            <person name="Jones G."/>
            <person name="Ransome R.D."/>
            <person name="Dechmann D.K.N."/>
            <person name="Locatelli A.G."/>
            <person name="Puechmaille S.J."/>
            <person name="Fedrigo O."/>
            <person name="Jarvis E.D."/>
            <person name="Hiller M."/>
            <person name="Vernes S.C."/>
            <person name="Myers E.W."/>
            <person name="Teeling E.C."/>
        </authorList>
    </citation>
    <scope>NUCLEOTIDE SEQUENCE [LARGE SCALE GENOMIC DNA]</scope>
    <source>
        <strain evidence="16">MMyoMyo1</strain>
        <tissue evidence="16">Flight muscle</tissue>
    </source>
</reference>
<feature type="domain" description="Aconitase A/isopropylmalate dehydratase small subunit swivel" evidence="15">
    <location>
        <begin position="771"/>
        <end position="897"/>
    </location>
</feature>
<dbReference type="InterPro" id="IPR006249">
    <property type="entry name" value="Aconitase/IRP2"/>
</dbReference>
<comment type="subcellular location">
    <subcellularLocation>
        <location evidence="3 13">Cytoplasm</location>
    </subcellularLocation>
</comment>
<keyword evidence="6 13" id="KW-0004">4Fe-4S</keyword>